<evidence type="ECO:0000313" key="3">
    <source>
        <dbReference type="Proteomes" id="UP000191285"/>
    </source>
</evidence>
<reference evidence="3" key="1">
    <citation type="journal article" date="2017" name="Nat. Microbiol.">
        <title>Global analysis of biosynthetic gene clusters reveals vast potential of secondary metabolite production in Penicillium species.</title>
        <authorList>
            <person name="Nielsen J.C."/>
            <person name="Grijseels S."/>
            <person name="Prigent S."/>
            <person name="Ji B."/>
            <person name="Dainat J."/>
            <person name="Nielsen K.F."/>
            <person name="Frisvad J.C."/>
            <person name="Workman M."/>
            <person name="Nielsen J."/>
        </authorList>
    </citation>
    <scope>NUCLEOTIDE SEQUENCE [LARGE SCALE GENOMIC DNA]</scope>
    <source>
        <strain evidence="3">IBT 24891</strain>
    </source>
</reference>
<gene>
    <name evidence="2" type="ORF">PENSTE_c008G07932</name>
</gene>
<proteinExistence type="predicted"/>
<evidence type="ECO:0000313" key="2">
    <source>
        <dbReference type="EMBL" id="OQE23810.1"/>
    </source>
</evidence>
<sequence length="89" mass="8907">MVRGADYDNGIPQSDNAIENGPNKAHGVGATDAPPNHTQKVAPMPEETGSNREVFSGQGSAGPTNSGSGKGGHEPKTLGQNKGIGAQGV</sequence>
<dbReference type="AlphaFoldDB" id="A0A1V6TCY9"/>
<evidence type="ECO:0000256" key="1">
    <source>
        <dbReference type="SAM" id="MobiDB-lite"/>
    </source>
</evidence>
<dbReference type="OrthoDB" id="3439627at2759"/>
<dbReference type="EMBL" id="MLKD01000008">
    <property type="protein sequence ID" value="OQE23810.1"/>
    <property type="molecule type" value="Genomic_DNA"/>
</dbReference>
<name>A0A1V6TCY9_9EURO</name>
<comment type="caution">
    <text evidence="2">The sequence shown here is derived from an EMBL/GenBank/DDBJ whole genome shotgun (WGS) entry which is preliminary data.</text>
</comment>
<feature type="compositionally biased region" description="Polar residues" evidence="1">
    <location>
        <begin position="51"/>
        <end position="67"/>
    </location>
</feature>
<accession>A0A1V6TCY9</accession>
<dbReference type="Proteomes" id="UP000191285">
    <property type="component" value="Unassembled WGS sequence"/>
</dbReference>
<keyword evidence="3" id="KW-1185">Reference proteome</keyword>
<protein>
    <submittedName>
        <fullName evidence="2">Uncharacterized protein</fullName>
    </submittedName>
</protein>
<feature type="region of interest" description="Disordered" evidence="1">
    <location>
        <begin position="1"/>
        <end position="89"/>
    </location>
</feature>
<organism evidence="2 3">
    <name type="scientific">Penicillium steckii</name>
    <dbReference type="NCBI Taxonomy" id="303698"/>
    <lineage>
        <taxon>Eukaryota</taxon>
        <taxon>Fungi</taxon>
        <taxon>Dikarya</taxon>
        <taxon>Ascomycota</taxon>
        <taxon>Pezizomycotina</taxon>
        <taxon>Eurotiomycetes</taxon>
        <taxon>Eurotiomycetidae</taxon>
        <taxon>Eurotiales</taxon>
        <taxon>Aspergillaceae</taxon>
        <taxon>Penicillium</taxon>
    </lineage>
</organism>